<dbReference type="Proteomes" id="UP001331515">
    <property type="component" value="Unassembled WGS sequence"/>
</dbReference>
<evidence type="ECO:0000256" key="1">
    <source>
        <dbReference type="SAM" id="MobiDB-lite"/>
    </source>
</evidence>
<dbReference type="AlphaFoldDB" id="A0AAN8CGX3"/>
<feature type="region of interest" description="Disordered" evidence="1">
    <location>
        <begin position="1"/>
        <end position="34"/>
    </location>
</feature>
<protein>
    <submittedName>
        <fullName evidence="2">Uncharacterized protein</fullName>
    </submittedName>
</protein>
<dbReference type="EMBL" id="JAURVH010001531">
    <property type="protein sequence ID" value="KAK5903347.1"/>
    <property type="molecule type" value="Genomic_DNA"/>
</dbReference>
<keyword evidence="3" id="KW-1185">Reference proteome</keyword>
<organism evidence="2 3">
    <name type="scientific">Champsocephalus gunnari</name>
    <name type="common">Mackerel icefish</name>
    <dbReference type="NCBI Taxonomy" id="52237"/>
    <lineage>
        <taxon>Eukaryota</taxon>
        <taxon>Metazoa</taxon>
        <taxon>Chordata</taxon>
        <taxon>Craniata</taxon>
        <taxon>Vertebrata</taxon>
        <taxon>Euteleostomi</taxon>
        <taxon>Actinopterygii</taxon>
        <taxon>Neopterygii</taxon>
        <taxon>Teleostei</taxon>
        <taxon>Neoteleostei</taxon>
        <taxon>Acanthomorphata</taxon>
        <taxon>Eupercaria</taxon>
        <taxon>Perciformes</taxon>
        <taxon>Notothenioidei</taxon>
        <taxon>Channichthyidae</taxon>
        <taxon>Champsocephalus</taxon>
    </lineage>
</organism>
<proteinExistence type="predicted"/>
<comment type="caution">
    <text evidence="2">The sequence shown here is derived from an EMBL/GenBank/DDBJ whole genome shotgun (WGS) entry which is preliminary data.</text>
</comment>
<reference evidence="2 3" key="1">
    <citation type="journal article" date="2023" name="Mol. Biol. Evol.">
        <title>Genomics of Secondarily Temperate Adaptation in the Only Non-Antarctic Icefish.</title>
        <authorList>
            <person name="Rivera-Colon A.G."/>
            <person name="Rayamajhi N."/>
            <person name="Minhas B.F."/>
            <person name="Madrigal G."/>
            <person name="Bilyk K.T."/>
            <person name="Yoon V."/>
            <person name="Hune M."/>
            <person name="Gregory S."/>
            <person name="Cheng C.H.C."/>
            <person name="Catchen J.M."/>
        </authorList>
    </citation>
    <scope>NUCLEOTIDE SEQUENCE [LARGE SCALE GENOMIC DNA]</scope>
    <source>
        <tissue evidence="2">White muscle</tissue>
    </source>
</reference>
<evidence type="ECO:0000313" key="3">
    <source>
        <dbReference type="Proteomes" id="UP001331515"/>
    </source>
</evidence>
<accession>A0AAN8CGX3</accession>
<gene>
    <name evidence="2" type="ORF">CgunFtcFv8_007137</name>
</gene>
<sequence length="67" mass="7345">MGLLQFDDSGNSKEGGDGKMARADERERGRTWQENEAQRECLVATAADVVCECSRNVALDPQSTKRG</sequence>
<feature type="compositionally biased region" description="Basic and acidic residues" evidence="1">
    <location>
        <begin position="10"/>
        <end position="34"/>
    </location>
</feature>
<name>A0AAN8CGX3_CHAGU</name>
<evidence type="ECO:0000313" key="2">
    <source>
        <dbReference type="EMBL" id="KAK5903347.1"/>
    </source>
</evidence>